<evidence type="ECO:0000256" key="6">
    <source>
        <dbReference type="SAM" id="MobiDB-lite"/>
    </source>
</evidence>
<dbReference type="InterPro" id="IPR013162">
    <property type="entry name" value="CD80_C2-set"/>
</dbReference>
<evidence type="ECO:0000256" key="5">
    <source>
        <dbReference type="ARBA" id="ARBA00023157"/>
    </source>
</evidence>
<proteinExistence type="predicted"/>
<evidence type="ECO:0000256" key="3">
    <source>
        <dbReference type="ARBA" id="ARBA00022989"/>
    </source>
</evidence>
<comment type="caution">
    <text evidence="9">The sequence shown here is derived from an EMBL/GenBank/DDBJ whole genome shotgun (WGS) entry which is preliminary data.</text>
</comment>
<evidence type="ECO:0000259" key="8">
    <source>
        <dbReference type="PROSITE" id="PS50835"/>
    </source>
</evidence>
<dbReference type="Proteomes" id="UP001186944">
    <property type="component" value="Unassembled WGS sequence"/>
</dbReference>
<dbReference type="InterPro" id="IPR013783">
    <property type="entry name" value="Ig-like_fold"/>
</dbReference>
<dbReference type="PANTHER" id="PTHR45889:SF8">
    <property type="entry name" value="IG-LIKE DOMAIN-CONTAINING PROTEIN"/>
    <property type="match status" value="1"/>
</dbReference>
<name>A0AA89C5P0_PINIB</name>
<dbReference type="Pfam" id="PF13927">
    <property type="entry name" value="Ig_3"/>
    <property type="match status" value="1"/>
</dbReference>
<keyword evidence="10" id="KW-1185">Reference proteome</keyword>
<feature type="domain" description="Ig-like" evidence="8">
    <location>
        <begin position="119"/>
        <end position="228"/>
    </location>
</feature>
<dbReference type="PANTHER" id="PTHR45889">
    <property type="entry name" value="IG-LIKE DOMAIN-CONTAINING PROTEIN"/>
    <property type="match status" value="1"/>
</dbReference>
<feature type="compositionally biased region" description="Low complexity" evidence="6">
    <location>
        <begin position="469"/>
        <end position="489"/>
    </location>
</feature>
<evidence type="ECO:0000313" key="9">
    <source>
        <dbReference type="EMBL" id="KAK3107207.1"/>
    </source>
</evidence>
<sequence>MVKGREGEVRGREGRGTCTRDGQREREGRKGREEGKRGREGIEKRREEGKGPVREGMSLSHIQLTYSFLFNKDRKSYFRRLSLPVKYQILILDFLFEDVSSVTLTADRIPSTTDIQIGGNQVQFRCTYTHDGTDNTFLVEWQKESPRGSGSFNTIALFNKPNGAGASFSTSEEGLLFQNRSTLTNPSSSSLTAILSVNTIQCDDEGLYRCKYTYLDTTGVKTMHRDVSLDTSAPGDTPYTKPTMSKTAGTIEEGDSITFTCTANVGKPMGRIRWWKYRSSVNSASEIVAPSPSPPAVVPGVCEYNVTSTMTTQLTKDDNNARIRCSVDQDLIPGSTPENKAFMETEAINVFYRVGVPTIIKNPNSNEYQVGENLLDLTCSVEGNPNPATSTDKNVNNFTWHYKSSDGDNETMATDVNNVVLINGGRTIRISSLIEDQAGIYICQAQNGFNNQVFTEKTQVQVTIVKTTTTTTTTPATSPSSPANTPTPAGQGGGGDDSGLGGGIIAAIVIVVIVVIVLIVVAIVCFVMKRRNKDDSIEEPSEKPRNNHLTTVNQTNMLNEKNSPFYQPSNQYEKNYNKQDLQYADLTFDNKPRSRNPMVLNEIDTSNMDNHSYSQVMMPSV</sequence>
<reference evidence="9" key="1">
    <citation type="submission" date="2019-08" db="EMBL/GenBank/DDBJ databases">
        <title>The improved chromosome-level genome for the pearl oyster Pinctada fucata martensii using PacBio sequencing and Hi-C.</title>
        <authorList>
            <person name="Zheng Z."/>
        </authorList>
    </citation>
    <scope>NUCLEOTIDE SEQUENCE</scope>
    <source>
        <strain evidence="9">ZZ-2019</strain>
        <tissue evidence="9">Adductor muscle</tissue>
    </source>
</reference>
<dbReference type="Pfam" id="PF08205">
    <property type="entry name" value="C2-set_2"/>
    <property type="match status" value="1"/>
</dbReference>
<keyword evidence="4 7" id="KW-0472">Membrane</keyword>
<gene>
    <name evidence="9" type="ORF">FSP39_009423</name>
</gene>
<dbReference type="PROSITE" id="PS50835">
    <property type="entry name" value="IG_LIKE"/>
    <property type="match status" value="3"/>
</dbReference>
<feature type="region of interest" description="Disordered" evidence="6">
    <location>
        <begin position="469"/>
        <end position="495"/>
    </location>
</feature>
<feature type="compositionally biased region" description="Basic and acidic residues" evidence="6">
    <location>
        <begin position="1"/>
        <end position="15"/>
    </location>
</feature>
<dbReference type="AlphaFoldDB" id="A0AA89C5P0"/>
<dbReference type="SUPFAM" id="SSF48726">
    <property type="entry name" value="Immunoglobulin"/>
    <property type="match status" value="3"/>
</dbReference>
<feature type="transmembrane region" description="Helical" evidence="7">
    <location>
        <begin position="504"/>
        <end position="527"/>
    </location>
</feature>
<dbReference type="Gene3D" id="2.60.40.10">
    <property type="entry name" value="Immunoglobulins"/>
    <property type="match status" value="3"/>
</dbReference>
<evidence type="ECO:0000256" key="7">
    <source>
        <dbReference type="SAM" id="Phobius"/>
    </source>
</evidence>
<dbReference type="Pfam" id="PF07686">
    <property type="entry name" value="V-set"/>
    <property type="match status" value="1"/>
</dbReference>
<keyword evidence="2 7" id="KW-0812">Transmembrane</keyword>
<dbReference type="EMBL" id="VSWD01000002">
    <property type="protein sequence ID" value="KAK3107207.1"/>
    <property type="molecule type" value="Genomic_DNA"/>
</dbReference>
<evidence type="ECO:0000313" key="10">
    <source>
        <dbReference type="Proteomes" id="UP001186944"/>
    </source>
</evidence>
<evidence type="ECO:0000256" key="4">
    <source>
        <dbReference type="ARBA" id="ARBA00023136"/>
    </source>
</evidence>
<dbReference type="InterPro" id="IPR036179">
    <property type="entry name" value="Ig-like_dom_sf"/>
</dbReference>
<dbReference type="InterPro" id="IPR007110">
    <property type="entry name" value="Ig-like_dom"/>
</dbReference>
<keyword evidence="3 7" id="KW-1133">Transmembrane helix</keyword>
<feature type="domain" description="Ig-like" evidence="8">
    <location>
        <begin position="242"/>
        <end position="349"/>
    </location>
</feature>
<dbReference type="InterPro" id="IPR013106">
    <property type="entry name" value="Ig_V-set"/>
</dbReference>
<feature type="region of interest" description="Disordered" evidence="6">
    <location>
        <begin position="1"/>
        <end position="54"/>
    </location>
</feature>
<feature type="domain" description="Ig-like" evidence="8">
    <location>
        <begin position="357"/>
        <end position="461"/>
    </location>
</feature>
<organism evidence="9 10">
    <name type="scientific">Pinctada imbricata</name>
    <name type="common">Atlantic pearl-oyster</name>
    <name type="synonym">Pinctada martensii</name>
    <dbReference type="NCBI Taxonomy" id="66713"/>
    <lineage>
        <taxon>Eukaryota</taxon>
        <taxon>Metazoa</taxon>
        <taxon>Spiralia</taxon>
        <taxon>Lophotrochozoa</taxon>
        <taxon>Mollusca</taxon>
        <taxon>Bivalvia</taxon>
        <taxon>Autobranchia</taxon>
        <taxon>Pteriomorphia</taxon>
        <taxon>Pterioida</taxon>
        <taxon>Pterioidea</taxon>
        <taxon>Pteriidae</taxon>
        <taxon>Pinctada</taxon>
    </lineage>
</organism>
<evidence type="ECO:0000256" key="1">
    <source>
        <dbReference type="ARBA" id="ARBA00004167"/>
    </source>
</evidence>
<evidence type="ECO:0000256" key="2">
    <source>
        <dbReference type="ARBA" id="ARBA00022692"/>
    </source>
</evidence>
<dbReference type="GO" id="GO:0016020">
    <property type="term" value="C:membrane"/>
    <property type="evidence" value="ECO:0007669"/>
    <property type="project" value="UniProtKB-SubCell"/>
</dbReference>
<dbReference type="SMART" id="SM00409">
    <property type="entry name" value="IG"/>
    <property type="match status" value="2"/>
</dbReference>
<dbReference type="InterPro" id="IPR003599">
    <property type="entry name" value="Ig_sub"/>
</dbReference>
<protein>
    <recommendedName>
        <fullName evidence="8">Ig-like domain-containing protein</fullName>
    </recommendedName>
</protein>
<feature type="compositionally biased region" description="Basic and acidic residues" evidence="6">
    <location>
        <begin position="21"/>
        <end position="53"/>
    </location>
</feature>
<accession>A0AA89C5P0</accession>
<keyword evidence="5" id="KW-1015">Disulfide bond</keyword>
<comment type="subcellular location">
    <subcellularLocation>
        <location evidence="1">Membrane</location>
        <topology evidence="1">Single-pass membrane protein</topology>
    </subcellularLocation>
</comment>